<protein>
    <submittedName>
        <fullName evidence="3">Histone deacetylase domain-containing protein</fullName>
    </submittedName>
</protein>
<organism evidence="3 4">
    <name type="scientific">Elsinoe ampelina</name>
    <dbReference type="NCBI Taxonomy" id="302913"/>
    <lineage>
        <taxon>Eukaryota</taxon>
        <taxon>Fungi</taxon>
        <taxon>Dikarya</taxon>
        <taxon>Ascomycota</taxon>
        <taxon>Pezizomycotina</taxon>
        <taxon>Dothideomycetes</taxon>
        <taxon>Dothideomycetidae</taxon>
        <taxon>Myriangiales</taxon>
        <taxon>Elsinoaceae</taxon>
        <taxon>Elsinoe</taxon>
    </lineage>
</organism>
<gene>
    <name evidence="3" type="ORF">BDZ85DRAFT_268074</name>
</gene>
<feature type="compositionally biased region" description="Low complexity" evidence="1">
    <location>
        <begin position="841"/>
        <end position="854"/>
    </location>
</feature>
<evidence type="ECO:0000313" key="3">
    <source>
        <dbReference type="EMBL" id="KAF2219629.1"/>
    </source>
</evidence>
<feature type="region of interest" description="Disordered" evidence="1">
    <location>
        <begin position="1205"/>
        <end position="1256"/>
    </location>
</feature>
<dbReference type="Pfam" id="PF00850">
    <property type="entry name" value="Hist_deacetyl"/>
    <property type="match status" value="1"/>
</dbReference>
<dbReference type="SUPFAM" id="SSF52768">
    <property type="entry name" value="Arginase/deacetylase"/>
    <property type="match status" value="1"/>
</dbReference>
<feature type="compositionally biased region" description="Low complexity" evidence="1">
    <location>
        <begin position="61"/>
        <end position="74"/>
    </location>
</feature>
<evidence type="ECO:0000256" key="1">
    <source>
        <dbReference type="SAM" id="MobiDB-lite"/>
    </source>
</evidence>
<dbReference type="GO" id="GO:0005634">
    <property type="term" value="C:nucleus"/>
    <property type="evidence" value="ECO:0007669"/>
    <property type="project" value="TreeGrafter"/>
</dbReference>
<feature type="compositionally biased region" description="Low complexity" evidence="1">
    <location>
        <begin position="33"/>
        <end position="53"/>
    </location>
</feature>
<feature type="compositionally biased region" description="Polar residues" evidence="1">
    <location>
        <begin position="818"/>
        <end position="828"/>
    </location>
</feature>
<dbReference type="AlphaFoldDB" id="A0A6A6G204"/>
<dbReference type="PANTHER" id="PTHR47558:SF1">
    <property type="entry name" value="HISTONE DEACETYLASE HOS3"/>
    <property type="match status" value="1"/>
</dbReference>
<dbReference type="Gene3D" id="3.40.800.20">
    <property type="entry name" value="Histone deacetylase domain"/>
    <property type="match status" value="1"/>
</dbReference>
<feature type="compositionally biased region" description="Polar residues" evidence="1">
    <location>
        <begin position="877"/>
        <end position="887"/>
    </location>
</feature>
<dbReference type="InterPro" id="IPR023696">
    <property type="entry name" value="Ureohydrolase_dom_sf"/>
</dbReference>
<accession>A0A6A6G204</accession>
<proteinExistence type="predicted"/>
<feature type="region of interest" description="Disordered" evidence="1">
    <location>
        <begin position="1095"/>
        <end position="1152"/>
    </location>
</feature>
<dbReference type="PRINTS" id="PR01270">
    <property type="entry name" value="HDASUPER"/>
</dbReference>
<feature type="region of interest" description="Disordered" evidence="1">
    <location>
        <begin position="1"/>
        <end position="120"/>
    </location>
</feature>
<reference evidence="4" key="1">
    <citation type="journal article" date="2020" name="Stud. Mycol.">
        <title>101 Dothideomycetes genomes: A test case for predicting lifestyles and emergence of pathogens.</title>
        <authorList>
            <person name="Haridas S."/>
            <person name="Albert R."/>
            <person name="Binder M."/>
            <person name="Bloem J."/>
            <person name="LaButti K."/>
            <person name="Salamov A."/>
            <person name="Andreopoulos B."/>
            <person name="Baker S."/>
            <person name="Barry K."/>
            <person name="Bills G."/>
            <person name="Bluhm B."/>
            <person name="Cannon C."/>
            <person name="Castanera R."/>
            <person name="Culley D."/>
            <person name="Daum C."/>
            <person name="Ezra D."/>
            <person name="Gonzalez J."/>
            <person name="Henrissat B."/>
            <person name="Kuo A."/>
            <person name="Liang C."/>
            <person name="Lipzen A."/>
            <person name="Lutzoni F."/>
            <person name="Magnuson J."/>
            <person name="Mondo S."/>
            <person name="Nolan M."/>
            <person name="Ohm R."/>
            <person name="Pangilinan J."/>
            <person name="Park H.-J."/>
            <person name="Ramirez L."/>
            <person name="Alfaro M."/>
            <person name="Sun H."/>
            <person name="Tritt A."/>
            <person name="Yoshinaga Y."/>
            <person name="Zwiers L.-H."/>
            <person name="Turgeon B."/>
            <person name="Goodwin S."/>
            <person name="Spatafora J."/>
            <person name="Crous P."/>
            <person name="Grigoriev I."/>
        </authorList>
    </citation>
    <scope>NUCLEOTIDE SEQUENCE [LARGE SCALE GENOMIC DNA]</scope>
    <source>
        <strain evidence="4">CECT 20119</strain>
    </source>
</reference>
<feature type="compositionally biased region" description="Low complexity" evidence="1">
    <location>
        <begin position="906"/>
        <end position="926"/>
    </location>
</feature>
<feature type="compositionally biased region" description="Basic and acidic residues" evidence="1">
    <location>
        <begin position="976"/>
        <end position="987"/>
    </location>
</feature>
<evidence type="ECO:0000259" key="2">
    <source>
        <dbReference type="Pfam" id="PF00850"/>
    </source>
</evidence>
<name>A0A6A6G204_9PEZI</name>
<dbReference type="OrthoDB" id="5232919at2759"/>
<sequence>MEHNAQPPGELAASQDAQSTAALQAFEKLSLESQTPTKPSSSSRPSTSNGIPSGQPRFDSPSHSSILRRSSSSLAQPGSLPSPELRKRLSVTSLRGAPSPSSPRLPASRRSSSGIPARPLSSMSFASTIVPEEAPKPKTAATVGAEYFAKELAAHEEAAHNAETVVIIHEACYGHRFSRPRTTKSALSMIVERPERITAAVLGLSTAYVRLGSRHSGGLNPPLPGDAPAVAPPFAIKKSSRAVGLLSPQVTAVHGTDWMSELQTMCLAAGARLALDGKELLRPQKIDAAGNSVQSQAFHEGDLYLCEESLNALQGAVGGVCDAVDAVFSANLTRRAFVAVRPPGHHCSADFPSGFCWLNNVHVGIQHAAQTHGLTHAVILDFDLHHGDGSQDITWDLNEKSAAMPKNAPHNKKISIGYYSLHDINSYPCEMGDKEKVQNASLCIDNAHGQSIWNVHLEPWRTEEEFSSLYERKYRVILDKARSFLQKQTAKIRAVPKGGKPKAAVFISAGFDASQWEGAGMQRHAVNVPTSFYERFTRDAVQLAQDLSTAAEGRVISVLEGGYSDRALTSGVLSHVTGLSQMEAKMTNGVATKDEVVDHAMESDMRQPVQTSDPKWWAADTLTALENYHVVEVAALKKPARGFVPTFASPTESFSQKVVDPEKFYRSMSGTMRPLPEPPVDLIVPTVDWIAASHSLCKLLVPTHRTTTSCRPEELAAPKIKKQRQSLGPVAAVDPTANGRQLRDRKAKPAENGTRSSEEDAKQRLNRRKTIADVPLVDQSSELTRPKRTSRRSSAASGFDLLPQQDTVPDVPTIPASFAQQQEKSAPKQTAAKGRKKSPAKGKATAAPLAPPAALIPGSTAAMQQPIDVEPTEQHSVEQSSLKSVPDSQPAEAFAPPALTTESSQASFTTAPSSVPASSAASVTSSDPMDNLTSGIKRITLKLPTREEHDRRVAAHLAAYAETEGVQKAKATSNRKATDIAEEAAKDARRRPRKLAAKAKKFEAEGDKPIVPPDVAGLGKAEEERGLQTFRPAGVANGIVRGERSGSRVRRGGSEEPKPVEVKTGVQAQQAVEDVGIGAPIAGAIARDVAAAQAQPAPRSISRREESTAPVQPTSEQESRSTSEGLNQALPSARPSTPPLLASTFTPPPAALPLHEEARDQNSTPKPFLPGQPRGKLPVFSSTGTIPFGAGPAAATAPDTVMGLVPGSGWDGNGVSRSMLGDDERSVTPNADGNGNGRKMEERDIWEVPETPDVRR</sequence>
<evidence type="ECO:0000313" key="4">
    <source>
        <dbReference type="Proteomes" id="UP000799538"/>
    </source>
</evidence>
<dbReference type="InterPro" id="IPR037138">
    <property type="entry name" value="His_deacetylse_dom_sf"/>
</dbReference>
<feature type="region of interest" description="Disordered" evidence="1">
    <location>
        <begin position="966"/>
        <end position="992"/>
    </location>
</feature>
<feature type="region of interest" description="Disordered" evidence="1">
    <location>
        <begin position="1157"/>
        <end position="1176"/>
    </location>
</feature>
<feature type="domain" description="Histone deacetylase" evidence="2">
    <location>
        <begin position="249"/>
        <end position="578"/>
    </location>
</feature>
<feature type="compositionally biased region" description="Polar residues" evidence="1">
    <location>
        <begin position="1109"/>
        <end position="1130"/>
    </location>
</feature>
<feature type="compositionally biased region" description="Basic and acidic residues" evidence="1">
    <location>
        <begin position="1041"/>
        <end position="1061"/>
    </location>
</feature>
<dbReference type="InterPro" id="IPR023801">
    <property type="entry name" value="His_deacetylse_dom"/>
</dbReference>
<dbReference type="CDD" id="cd09998">
    <property type="entry name" value="HDAC_Hos3"/>
    <property type="match status" value="1"/>
</dbReference>
<dbReference type="InterPro" id="IPR053244">
    <property type="entry name" value="HDAC_HD_type_1"/>
</dbReference>
<feature type="region of interest" description="Disordered" evidence="1">
    <location>
        <begin position="707"/>
        <end position="854"/>
    </location>
</feature>
<feature type="region of interest" description="Disordered" evidence="1">
    <location>
        <begin position="1036"/>
        <end position="1066"/>
    </location>
</feature>
<keyword evidence="4" id="KW-1185">Reference proteome</keyword>
<dbReference type="EMBL" id="ML992515">
    <property type="protein sequence ID" value="KAF2219629.1"/>
    <property type="molecule type" value="Genomic_DNA"/>
</dbReference>
<dbReference type="PANTHER" id="PTHR47558">
    <property type="entry name" value="HISTONE DEACETYLASE HOS3"/>
    <property type="match status" value="1"/>
</dbReference>
<feature type="compositionally biased region" description="Low complexity" evidence="1">
    <location>
        <begin position="93"/>
        <end position="114"/>
    </location>
</feature>
<dbReference type="Proteomes" id="UP000799538">
    <property type="component" value="Unassembled WGS sequence"/>
</dbReference>
<dbReference type="InterPro" id="IPR000286">
    <property type="entry name" value="HDACs"/>
</dbReference>
<feature type="region of interest" description="Disordered" evidence="1">
    <location>
        <begin position="871"/>
        <end position="932"/>
    </location>
</feature>
<dbReference type="GO" id="GO:0010468">
    <property type="term" value="P:regulation of gene expression"/>
    <property type="evidence" value="ECO:0007669"/>
    <property type="project" value="UniProtKB-ARBA"/>
</dbReference>
<dbReference type="GO" id="GO:0004407">
    <property type="term" value="F:histone deacetylase activity"/>
    <property type="evidence" value="ECO:0007669"/>
    <property type="project" value="TreeGrafter"/>
</dbReference>
<dbReference type="FunFam" id="3.40.800.20:FF:000011">
    <property type="entry name" value="Histone deacetylase HOS3"/>
    <property type="match status" value="1"/>
</dbReference>
<feature type="compositionally biased region" description="Basic and acidic residues" evidence="1">
    <location>
        <begin position="1238"/>
        <end position="1256"/>
    </location>
</feature>